<evidence type="ECO:0000313" key="4">
    <source>
        <dbReference type="EMBL" id="SEM59985.1"/>
    </source>
</evidence>
<dbReference type="EMBL" id="FOBB01000005">
    <property type="protein sequence ID" value="SEM59985.1"/>
    <property type="molecule type" value="Genomic_DNA"/>
</dbReference>
<dbReference type="OrthoDB" id="9793856at2"/>
<name>A0A1H7ZNQ8_9BACT</name>
<dbReference type="Gene3D" id="1.50.10.100">
    <property type="entry name" value="Chondroitin AC/alginate lyase"/>
    <property type="match status" value="1"/>
</dbReference>
<organism evidence="4 5">
    <name type="scientific">Chitinophaga rupis</name>
    <dbReference type="NCBI Taxonomy" id="573321"/>
    <lineage>
        <taxon>Bacteria</taxon>
        <taxon>Pseudomonadati</taxon>
        <taxon>Bacteroidota</taxon>
        <taxon>Chitinophagia</taxon>
        <taxon>Chitinophagales</taxon>
        <taxon>Chitinophagaceae</taxon>
        <taxon>Chitinophaga</taxon>
    </lineage>
</organism>
<dbReference type="RefSeq" id="WP_089916290.1">
    <property type="nucleotide sequence ID" value="NZ_FOBB01000005.1"/>
</dbReference>
<dbReference type="Proteomes" id="UP000198984">
    <property type="component" value="Unassembled WGS sequence"/>
</dbReference>
<dbReference type="AlphaFoldDB" id="A0A1H7ZNQ8"/>
<sequence length="650" mass="73202">MRKLFLALCMLYLIPVALHAQQHLLSGRYTEAQLAKIIIPQASWQPFPKPDNRAAWAKADAAAGQALIKRAEGYLGFEWPGIPAVKSLLIVRNGNRSEYQDIANKKRAALGTLLLAEVYENKGRFMDDIVNGVWSICEESFWGSSAHLPHTKEYAGLMDVSQPFVELFSAETATLLAWVDYFLGDKLDAISPQVRKRIYYETNYRIFKPLMTKYHGWMGTNANGRRPNNWNPWICSNWLNSVLLLEKNDTVRLAAVHKILGVLDAFLDPYPADGGCDEGPGYWGAAAASLYDNISLLNLASNNAFTYVYNDQKIRNMGAFIYRAQISERYFLDFADADPQPGMAGTMIYRFGKDIQDPDMMHFGAYYLDEKSKGTLGNYQFFRNLFALFMEDEFNHAEKGLPLPADFWWPDLQVMIARDHAGSTAGYFVAAKGGNNDESHNHNDVGSYVVYYDGLPVLIDVGRGTYTAKTFSSRRYEIWYNRSDYHNIPTVNGHTQEAGPRFKAEQVSYHTGNGSSRLALDIAGAYPKEAGISKWNRTIQLNKGKQVQVRDVIQLQKADSLTEHLMTCYPVTVKQPGIIVVHGRAKNGGAKDFYVRYPARLLEAAVEKVPLLTEEDQGVQQKWGDNIYRINFRSTGISAKSDINFVISAN</sequence>
<feature type="chain" id="PRO_5011777581" evidence="2">
    <location>
        <begin position="21"/>
        <end position="650"/>
    </location>
</feature>
<feature type="signal peptide" evidence="2">
    <location>
        <begin position="1"/>
        <end position="20"/>
    </location>
</feature>
<accession>A0A1H7ZNQ8</accession>
<evidence type="ECO:0000313" key="5">
    <source>
        <dbReference type="Proteomes" id="UP000198984"/>
    </source>
</evidence>
<dbReference type="GO" id="GO:0016829">
    <property type="term" value="F:lyase activity"/>
    <property type="evidence" value="ECO:0007669"/>
    <property type="project" value="InterPro"/>
</dbReference>
<feature type="domain" description="Heparinase II/III-like C-terminal" evidence="3">
    <location>
        <begin position="429"/>
        <end position="560"/>
    </location>
</feature>
<protein>
    <submittedName>
        <fullName evidence="4">Heparinase II/III-like protein</fullName>
    </submittedName>
</protein>
<proteinExistence type="predicted"/>
<dbReference type="SUPFAM" id="SSF48230">
    <property type="entry name" value="Chondroitin AC/alginate lyase"/>
    <property type="match status" value="1"/>
</dbReference>
<reference evidence="4 5" key="1">
    <citation type="submission" date="2016-10" db="EMBL/GenBank/DDBJ databases">
        <authorList>
            <person name="de Groot N.N."/>
        </authorList>
    </citation>
    <scope>NUCLEOTIDE SEQUENCE [LARGE SCALE GENOMIC DNA]</scope>
    <source>
        <strain evidence="4 5">DSM 21039</strain>
    </source>
</reference>
<dbReference type="InterPro" id="IPR008929">
    <property type="entry name" value="Chondroitin_lyas"/>
</dbReference>
<dbReference type="Pfam" id="PF07940">
    <property type="entry name" value="Hepar_II_III_C"/>
    <property type="match status" value="1"/>
</dbReference>
<evidence type="ECO:0000259" key="3">
    <source>
        <dbReference type="Pfam" id="PF07940"/>
    </source>
</evidence>
<dbReference type="Gene3D" id="2.70.98.70">
    <property type="match status" value="1"/>
</dbReference>
<dbReference type="STRING" id="573321.SAMN04488505_105149"/>
<evidence type="ECO:0000256" key="2">
    <source>
        <dbReference type="SAM" id="SignalP"/>
    </source>
</evidence>
<keyword evidence="2" id="KW-0732">Signal</keyword>
<dbReference type="GO" id="GO:0030313">
    <property type="term" value="C:cell envelope"/>
    <property type="evidence" value="ECO:0007669"/>
    <property type="project" value="UniProtKB-SubCell"/>
</dbReference>
<comment type="subcellular location">
    <subcellularLocation>
        <location evidence="1">Cell envelope</location>
    </subcellularLocation>
</comment>
<dbReference type="InterPro" id="IPR012480">
    <property type="entry name" value="Hepar_II_III_C"/>
</dbReference>
<keyword evidence="5" id="KW-1185">Reference proteome</keyword>
<gene>
    <name evidence="4" type="ORF">SAMN04488505_105149</name>
</gene>
<evidence type="ECO:0000256" key="1">
    <source>
        <dbReference type="ARBA" id="ARBA00004196"/>
    </source>
</evidence>